<dbReference type="STRING" id="1776384.GCA_900086585_00701"/>
<protein>
    <recommendedName>
        <fullName evidence="6">Trimethylamine methyltransferase</fullName>
    </recommendedName>
</protein>
<evidence type="ECO:0000313" key="5">
    <source>
        <dbReference type="Proteomes" id="UP000284841"/>
    </source>
</evidence>
<dbReference type="GO" id="GO:0015948">
    <property type="term" value="P:methanogenesis"/>
    <property type="evidence" value="ECO:0007669"/>
    <property type="project" value="InterPro"/>
</dbReference>
<gene>
    <name evidence="4" type="ORF">DW099_11065</name>
</gene>
<keyword evidence="2" id="KW-0489">Methyltransferase</keyword>
<dbReference type="InterPro" id="IPR038601">
    <property type="entry name" value="MttB-like_sf"/>
</dbReference>
<dbReference type="Proteomes" id="UP000284841">
    <property type="component" value="Unassembled WGS sequence"/>
</dbReference>
<dbReference type="GO" id="GO:0032259">
    <property type="term" value="P:methylation"/>
    <property type="evidence" value="ECO:0007669"/>
    <property type="project" value="UniProtKB-KW"/>
</dbReference>
<dbReference type="RefSeq" id="WP_118335778.1">
    <property type="nucleotide sequence ID" value="NZ_AP025567.1"/>
</dbReference>
<accession>A0A415E109</accession>
<sequence>MYYGEKLWSDEDAREVHENTLNILEKLGIEVQEKQAREDLAKAGCTVDEESRRVYYPRALVEKTLADAPAKFDMYDANGEYYITLGGDDVTIGTSGFAAFYLDRKDDMIKTGTYEALTEEIKLLEMLDEANHVQTSIQPTDMPDNVQELYMTKCGLMHTRKPLHLWPTNERSARAEIEMNAVVMGGHDVLKEKPHMMFNICTLSPLKMRDDACEAIREAAKVKVPCFFSSGPMGGATSPATLAAEVSQSWAELLAHNVLLQIYQPGSPVVLASWSRIFDMKTVTCTVGTPEYALMRAAITQLCKLVEVPAGGGGFLTDSNTIDAQYGWEKFMTGICGLQAKQNQTHGLGMLSQLNVFSHEALVIDCEIVRCVKRVLGGIKVDEEHLAYDVIAAEGGVDGSGSFLKTKHTRKHYKTEWMGTTVTDRRTFSTWEKETETNDIRKRACSKIDKLLEAHDYFIDEKLIEKLDEIIAENEKIVKEGKK</sequence>
<name>A0A415E109_9FIRM</name>
<comment type="similarity">
    <text evidence="1">Belongs to the trimethylamine methyltransferase family.</text>
</comment>
<keyword evidence="5" id="KW-1185">Reference proteome</keyword>
<dbReference type="Pfam" id="PF06253">
    <property type="entry name" value="MTTB"/>
    <property type="match status" value="1"/>
</dbReference>
<comment type="caution">
    <text evidence="4">The sequence shown here is derived from an EMBL/GenBank/DDBJ whole genome shotgun (WGS) entry which is preliminary data.</text>
</comment>
<dbReference type="InterPro" id="IPR010426">
    <property type="entry name" value="MTTB_MeTrfase"/>
</dbReference>
<evidence type="ECO:0008006" key="6">
    <source>
        <dbReference type="Google" id="ProtNLM"/>
    </source>
</evidence>
<organism evidence="4 5">
    <name type="scientific">Emergencia timonensis</name>
    <dbReference type="NCBI Taxonomy" id="1776384"/>
    <lineage>
        <taxon>Bacteria</taxon>
        <taxon>Bacillati</taxon>
        <taxon>Bacillota</taxon>
        <taxon>Clostridia</taxon>
        <taxon>Peptostreptococcales</taxon>
        <taxon>Anaerovoracaceae</taxon>
        <taxon>Emergencia</taxon>
    </lineage>
</organism>
<dbReference type="GO" id="GO:0008168">
    <property type="term" value="F:methyltransferase activity"/>
    <property type="evidence" value="ECO:0007669"/>
    <property type="project" value="UniProtKB-KW"/>
</dbReference>
<keyword evidence="3" id="KW-0808">Transferase</keyword>
<dbReference type="Gene3D" id="3.20.20.480">
    <property type="entry name" value="Trimethylamine methyltransferase-like"/>
    <property type="match status" value="1"/>
</dbReference>
<dbReference type="OrthoDB" id="5418352at2"/>
<evidence type="ECO:0000256" key="1">
    <source>
        <dbReference type="ARBA" id="ARBA00007137"/>
    </source>
</evidence>
<evidence type="ECO:0000256" key="3">
    <source>
        <dbReference type="ARBA" id="ARBA00022679"/>
    </source>
</evidence>
<evidence type="ECO:0000256" key="2">
    <source>
        <dbReference type="ARBA" id="ARBA00022603"/>
    </source>
</evidence>
<dbReference type="AlphaFoldDB" id="A0A415E109"/>
<dbReference type="EMBL" id="QRMS01000003">
    <property type="protein sequence ID" value="RHJ87234.1"/>
    <property type="molecule type" value="Genomic_DNA"/>
</dbReference>
<evidence type="ECO:0000313" key="4">
    <source>
        <dbReference type="EMBL" id="RHJ87234.1"/>
    </source>
</evidence>
<proteinExistence type="inferred from homology"/>
<reference evidence="4 5" key="1">
    <citation type="submission" date="2018-08" db="EMBL/GenBank/DDBJ databases">
        <title>A genome reference for cultivated species of the human gut microbiota.</title>
        <authorList>
            <person name="Zou Y."/>
            <person name="Xue W."/>
            <person name="Luo G."/>
        </authorList>
    </citation>
    <scope>NUCLEOTIDE SEQUENCE [LARGE SCALE GENOMIC DNA]</scope>
    <source>
        <strain evidence="4 5">AM07-24</strain>
    </source>
</reference>